<reference evidence="2" key="1">
    <citation type="submission" date="2017-02" db="UniProtKB">
        <authorList>
            <consortium name="WormBaseParasite"/>
        </authorList>
    </citation>
    <scope>IDENTIFICATION</scope>
</reference>
<proteinExistence type="predicted"/>
<evidence type="ECO:0000313" key="1">
    <source>
        <dbReference type="Proteomes" id="UP000036681"/>
    </source>
</evidence>
<dbReference type="AlphaFoldDB" id="A0A0M3IX94"/>
<evidence type="ECO:0000313" key="2">
    <source>
        <dbReference type="WBParaSite" id="ALUE_0002337201-mRNA-1"/>
    </source>
</evidence>
<name>A0A0M3IX94_ASCLU</name>
<keyword evidence="1" id="KW-1185">Reference proteome</keyword>
<sequence>MNELSKSGQLRRTISCPQLGLNLRIYHEISRRAISMRNRMHSSDTESGEDEDDFQCSLRDVGRQVTCFIG</sequence>
<accession>A0A0M3IX94</accession>
<dbReference type="WBParaSite" id="ALUE_0002337201-mRNA-1">
    <property type="protein sequence ID" value="ALUE_0002337201-mRNA-1"/>
    <property type="gene ID" value="ALUE_0002337201"/>
</dbReference>
<protein>
    <submittedName>
        <fullName evidence="2">R3H-assoc domain-containing protein</fullName>
    </submittedName>
</protein>
<organism evidence="1 2">
    <name type="scientific">Ascaris lumbricoides</name>
    <name type="common">Giant roundworm</name>
    <dbReference type="NCBI Taxonomy" id="6252"/>
    <lineage>
        <taxon>Eukaryota</taxon>
        <taxon>Metazoa</taxon>
        <taxon>Ecdysozoa</taxon>
        <taxon>Nematoda</taxon>
        <taxon>Chromadorea</taxon>
        <taxon>Rhabditida</taxon>
        <taxon>Spirurina</taxon>
        <taxon>Ascaridomorpha</taxon>
        <taxon>Ascaridoidea</taxon>
        <taxon>Ascarididae</taxon>
        <taxon>Ascaris</taxon>
    </lineage>
</organism>
<dbReference type="Proteomes" id="UP000036681">
    <property type="component" value="Unplaced"/>
</dbReference>